<dbReference type="EMBL" id="CAJNJA010038314">
    <property type="protein sequence ID" value="CAE7745762.1"/>
    <property type="molecule type" value="Genomic_DNA"/>
</dbReference>
<proteinExistence type="predicted"/>
<gene>
    <name evidence="2" type="ORF">SNEC2469_LOCUS21598</name>
</gene>
<dbReference type="OrthoDB" id="414999at2759"/>
<evidence type="ECO:0000313" key="3">
    <source>
        <dbReference type="Proteomes" id="UP000601435"/>
    </source>
</evidence>
<dbReference type="AlphaFoldDB" id="A0A812XNI8"/>
<keyword evidence="1" id="KW-0812">Transmembrane</keyword>
<reference evidence="2" key="1">
    <citation type="submission" date="2021-02" db="EMBL/GenBank/DDBJ databases">
        <authorList>
            <person name="Dougan E. K."/>
            <person name="Rhodes N."/>
            <person name="Thang M."/>
            <person name="Chan C."/>
        </authorList>
    </citation>
    <scope>NUCLEOTIDE SEQUENCE</scope>
</reference>
<sequence>MPQVAETVLGEAEPEEVLLEVLGRMEDPVPSEFLEACEVSPGVEDHSPSTCSMSLRQDADRDKAGQLVQLYIAFVHQMKATRPEILRGVRVWQLLRYLPWAWLRGQLEDLHVLSQETAKLDQFWSHSWRGAGWAKFTNILYLHSCMPASIAGTLSAGLAFGLVSAGFLGALETYCMLFGFVAFCITLLLWRPHKLVFLDIACIHQTDEQRKGEAIMSMGAFLKQSNSMLVLWDPTWVTRLWCVFEIAAFLHSHGRDGEAGLQLVPPLLGPAFLGSEMLIWAATMIYTYIESFLASSDGSILEGEHHLMLVGVVALLLISLVTHALRGYARSVHTLQEQLRVFKAEQTRSACCENGHEDESLCDRVIILESIAAWYNSLDSFELQVQTEVRMAMIDQLAYKAISYQRILLLSTPYLWLRIEQATVHASDPVRQVVNLAQTLTYFLAIFPLMDKLVFRLCFRLRARCCNFCLDFFVSMAIVIAAFSFYAACYAIQVYVFRQNDRELLRSLISMLSWWAVAAILWRST</sequence>
<feature type="transmembrane region" description="Helical" evidence="1">
    <location>
        <begin position="267"/>
        <end position="289"/>
    </location>
</feature>
<protein>
    <submittedName>
        <fullName evidence="2">Uncharacterized protein</fullName>
    </submittedName>
</protein>
<feature type="transmembrane region" description="Helical" evidence="1">
    <location>
        <begin position="467"/>
        <end position="493"/>
    </location>
</feature>
<evidence type="ECO:0000256" key="1">
    <source>
        <dbReference type="SAM" id="Phobius"/>
    </source>
</evidence>
<keyword evidence="1" id="KW-0472">Membrane</keyword>
<dbReference type="Proteomes" id="UP000601435">
    <property type="component" value="Unassembled WGS sequence"/>
</dbReference>
<evidence type="ECO:0000313" key="2">
    <source>
        <dbReference type="EMBL" id="CAE7745762.1"/>
    </source>
</evidence>
<name>A0A812XNI8_9DINO</name>
<comment type="caution">
    <text evidence="2">The sequence shown here is derived from an EMBL/GenBank/DDBJ whole genome shotgun (WGS) entry which is preliminary data.</text>
</comment>
<feature type="transmembrane region" description="Helical" evidence="1">
    <location>
        <begin position="505"/>
        <end position="522"/>
    </location>
</feature>
<feature type="transmembrane region" description="Helical" evidence="1">
    <location>
        <begin position="167"/>
        <end position="190"/>
    </location>
</feature>
<keyword evidence="1" id="KW-1133">Transmembrane helix</keyword>
<keyword evidence="3" id="KW-1185">Reference proteome</keyword>
<feature type="transmembrane region" description="Helical" evidence="1">
    <location>
        <begin position="139"/>
        <end position="161"/>
    </location>
</feature>
<accession>A0A812XNI8</accession>
<feature type="transmembrane region" description="Helical" evidence="1">
    <location>
        <begin position="309"/>
        <end position="329"/>
    </location>
</feature>
<organism evidence="2 3">
    <name type="scientific">Symbiodinium necroappetens</name>
    <dbReference type="NCBI Taxonomy" id="1628268"/>
    <lineage>
        <taxon>Eukaryota</taxon>
        <taxon>Sar</taxon>
        <taxon>Alveolata</taxon>
        <taxon>Dinophyceae</taxon>
        <taxon>Suessiales</taxon>
        <taxon>Symbiodiniaceae</taxon>
        <taxon>Symbiodinium</taxon>
    </lineage>
</organism>